<feature type="region of interest" description="Disordered" evidence="2">
    <location>
        <begin position="116"/>
        <end position="157"/>
    </location>
</feature>
<keyword evidence="1" id="KW-0175">Coiled coil</keyword>
<feature type="compositionally biased region" description="Basic and acidic residues" evidence="2">
    <location>
        <begin position="140"/>
        <end position="157"/>
    </location>
</feature>
<sequence>MRTTTKETASLLETIRRPKSRSTLFWWLLDNYESVVEKAAGNHICWGELCGHFTSLGLTDQRGQLITPANAKRTWQRVRKEKVRADAQRAKAEAEREAKAAARKVFPSHFRKEWRPEAASAHRSPAAPSAQLPTLIMEQTAKKKPWEEEGLTDEQREHVKSQYEAIYEDFAFKDQHSNPRRIVRK</sequence>
<dbReference type="OrthoDB" id="7218392at2"/>
<protein>
    <submittedName>
        <fullName evidence="3">Uncharacterized protein</fullName>
    </submittedName>
</protein>
<name>A0A1I4CI08_9HYPH</name>
<keyword evidence="4" id="KW-1185">Reference proteome</keyword>
<dbReference type="EMBL" id="FOSN01000023">
    <property type="protein sequence ID" value="SFK80878.1"/>
    <property type="molecule type" value="Genomic_DNA"/>
</dbReference>
<evidence type="ECO:0000313" key="4">
    <source>
        <dbReference type="Proteomes" id="UP000198755"/>
    </source>
</evidence>
<dbReference type="STRING" id="1612308.SAMN05444581_1239"/>
<organism evidence="3 4">
    <name type="scientific">Methylocapsa palsarum</name>
    <dbReference type="NCBI Taxonomy" id="1612308"/>
    <lineage>
        <taxon>Bacteria</taxon>
        <taxon>Pseudomonadati</taxon>
        <taxon>Pseudomonadota</taxon>
        <taxon>Alphaproteobacteria</taxon>
        <taxon>Hyphomicrobiales</taxon>
        <taxon>Beijerinckiaceae</taxon>
        <taxon>Methylocapsa</taxon>
    </lineage>
</organism>
<evidence type="ECO:0000256" key="2">
    <source>
        <dbReference type="SAM" id="MobiDB-lite"/>
    </source>
</evidence>
<dbReference type="AlphaFoldDB" id="A0A1I4CI08"/>
<dbReference type="RefSeq" id="WP_091686099.1">
    <property type="nucleotide sequence ID" value="NZ_FOSN01000023.1"/>
</dbReference>
<accession>A0A1I4CI08</accession>
<feature type="coiled-coil region" evidence="1">
    <location>
        <begin position="77"/>
        <end position="104"/>
    </location>
</feature>
<evidence type="ECO:0000256" key="1">
    <source>
        <dbReference type="SAM" id="Coils"/>
    </source>
</evidence>
<proteinExistence type="predicted"/>
<reference evidence="3 4" key="1">
    <citation type="submission" date="2016-10" db="EMBL/GenBank/DDBJ databases">
        <authorList>
            <person name="de Groot N.N."/>
        </authorList>
    </citation>
    <scope>NUCLEOTIDE SEQUENCE [LARGE SCALE GENOMIC DNA]</scope>
    <source>
        <strain evidence="3 4">NE2</strain>
    </source>
</reference>
<gene>
    <name evidence="3" type="ORF">SAMN05444581_1239</name>
</gene>
<feature type="compositionally biased region" description="Low complexity" evidence="2">
    <location>
        <begin position="117"/>
        <end position="130"/>
    </location>
</feature>
<evidence type="ECO:0000313" key="3">
    <source>
        <dbReference type="EMBL" id="SFK80878.1"/>
    </source>
</evidence>
<dbReference type="Proteomes" id="UP000198755">
    <property type="component" value="Unassembled WGS sequence"/>
</dbReference>